<dbReference type="EnsemblPlants" id="AET5Gv21121600.4">
    <property type="protein sequence ID" value="AET5Gv21121600.4"/>
    <property type="gene ID" value="AET5Gv21121600"/>
</dbReference>
<reference evidence="2" key="2">
    <citation type="journal article" date="2017" name="Nat. Plants">
        <title>The Aegilops tauschii genome reveals multiple impacts of transposons.</title>
        <authorList>
            <person name="Zhao G."/>
            <person name="Zou C."/>
            <person name="Li K."/>
            <person name="Wang K."/>
            <person name="Li T."/>
            <person name="Gao L."/>
            <person name="Zhang X."/>
            <person name="Wang H."/>
            <person name="Yang Z."/>
            <person name="Liu X."/>
            <person name="Jiang W."/>
            <person name="Mao L."/>
            <person name="Kong X."/>
            <person name="Jiao Y."/>
            <person name="Jia J."/>
        </authorList>
    </citation>
    <scope>NUCLEOTIDE SEQUENCE [LARGE SCALE GENOMIC DNA]</scope>
    <source>
        <strain evidence="2">cv. AL8/78</strain>
    </source>
</reference>
<protein>
    <submittedName>
        <fullName evidence="1">Uncharacterized protein</fullName>
    </submittedName>
</protein>
<evidence type="ECO:0000313" key="2">
    <source>
        <dbReference type="Proteomes" id="UP000015105"/>
    </source>
</evidence>
<reference evidence="1" key="4">
    <citation type="submission" date="2019-03" db="UniProtKB">
        <authorList>
            <consortium name="EnsemblPlants"/>
        </authorList>
    </citation>
    <scope>IDENTIFICATION</scope>
</reference>
<reference evidence="2" key="1">
    <citation type="journal article" date="2014" name="Science">
        <title>Ancient hybridizations among the ancestral genomes of bread wheat.</title>
        <authorList>
            <consortium name="International Wheat Genome Sequencing Consortium,"/>
            <person name="Marcussen T."/>
            <person name="Sandve S.R."/>
            <person name="Heier L."/>
            <person name="Spannagl M."/>
            <person name="Pfeifer M."/>
            <person name="Jakobsen K.S."/>
            <person name="Wulff B.B."/>
            <person name="Steuernagel B."/>
            <person name="Mayer K.F."/>
            <person name="Olsen O.A."/>
        </authorList>
    </citation>
    <scope>NUCLEOTIDE SEQUENCE [LARGE SCALE GENOMIC DNA]</scope>
    <source>
        <strain evidence="2">cv. AL8/78</strain>
    </source>
</reference>
<organism evidence="1 2">
    <name type="scientific">Aegilops tauschii subsp. strangulata</name>
    <name type="common">Goatgrass</name>
    <dbReference type="NCBI Taxonomy" id="200361"/>
    <lineage>
        <taxon>Eukaryota</taxon>
        <taxon>Viridiplantae</taxon>
        <taxon>Streptophyta</taxon>
        <taxon>Embryophyta</taxon>
        <taxon>Tracheophyta</taxon>
        <taxon>Spermatophyta</taxon>
        <taxon>Magnoliopsida</taxon>
        <taxon>Liliopsida</taxon>
        <taxon>Poales</taxon>
        <taxon>Poaceae</taxon>
        <taxon>BOP clade</taxon>
        <taxon>Pooideae</taxon>
        <taxon>Triticodae</taxon>
        <taxon>Triticeae</taxon>
        <taxon>Triticinae</taxon>
        <taxon>Aegilops</taxon>
    </lineage>
</organism>
<dbReference type="Gramene" id="AET5Gv21121600.4">
    <property type="protein sequence ID" value="AET5Gv21121600.4"/>
    <property type="gene ID" value="AET5Gv21121600"/>
</dbReference>
<name>A0A453MB23_AEGTS</name>
<reference evidence="1" key="5">
    <citation type="journal article" date="2021" name="G3 (Bethesda)">
        <title>Aegilops tauschii genome assembly Aet v5.0 features greater sequence contiguity and improved annotation.</title>
        <authorList>
            <person name="Wang L."/>
            <person name="Zhu T."/>
            <person name="Rodriguez J.C."/>
            <person name="Deal K.R."/>
            <person name="Dubcovsky J."/>
            <person name="McGuire P.E."/>
            <person name="Lux T."/>
            <person name="Spannagl M."/>
            <person name="Mayer K.F.X."/>
            <person name="Baldrich P."/>
            <person name="Meyers B.C."/>
            <person name="Huo N."/>
            <person name="Gu Y.Q."/>
            <person name="Zhou H."/>
            <person name="Devos K.M."/>
            <person name="Bennetzen J.L."/>
            <person name="Unver T."/>
            <person name="Budak H."/>
            <person name="Gulick P.J."/>
            <person name="Galiba G."/>
            <person name="Kalapos B."/>
            <person name="Nelson D.R."/>
            <person name="Li P."/>
            <person name="You F.M."/>
            <person name="Luo M.C."/>
            <person name="Dvorak J."/>
        </authorList>
    </citation>
    <scope>NUCLEOTIDE SEQUENCE [LARGE SCALE GENOMIC DNA]</scope>
    <source>
        <strain evidence="1">cv. AL8/78</strain>
    </source>
</reference>
<sequence>MEQHTSRLLDMMTPDENRPSFFRHLNWLINECTDHNYEINE</sequence>
<evidence type="ECO:0000313" key="1">
    <source>
        <dbReference type="EnsemblPlants" id="AET5Gv21121600.4"/>
    </source>
</evidence>
<accession>A0A453MB23</accession>
<dbReference type="Proteomes" id="UP000015105">
    <property type="component" value="Chromosome 5D"/>
</dbReference>
<keyword evidence="2" id="KW-1185">Reference proteome</keyword>
<reference evidence="1" key="3">
    <citation type="journal article" date="2017" name="Nature">
        <title>Genome sequence of the progenitor of the wheat D genome Aegilops tauschii.</title>
        <authorList>
            <person name="Luo M.C."/>
            <person name="Gu Y.Q."/>
            <person name="Puiu D."/>
            <person name="Wang H."/>
            <person name="Twardziok S.O."/>
            <person name="Deal K.R."/>
            <person name="Huo N."/>
            <person name="Zhu T."/>
            <person name="Wang L."/>
            <person name="Wang Y."/>
            <person name="McGuire P.E."/>
            <person name="Liu S."/>
            <person name="Long H."/>
            <person name="Ramasamy R.K."/>
            <person name="Rodriguez J.C."/>
            <person name="Van S.L."/>
            <person name="Yuan L."/>
            <person name="Wang Z."/>
            <person name="Xia Z."/>
            <person name="Xiao L."/>
            <person name="Anderson O.D."/>
            <person name="Ouyang S."/>
            <person name="Liang Y."/>
            <person name="Zimin A.V."/>
            <person name="Pertea G."/>
            <person name="Qi P."/>
            <person name="Bennetzen J.L."/>
            <person name="Dai X."/>
            <person name="Dawson M.W."/>
            <person name="Muller H.G."/>
            <person name="Kugler K."/>
            <person name="Rivarola-Duarte L."/>
            <person name="Spannagl M."/>
            <person name="Mayer K.F.X."/>
            <person name="Lu F.H."/>
            <person name="Bevan M.W."/>
            <person name="Leroy P."/>
            <person name="Li P."/>
            <person name="You F.M."/>
            <person name="Sun Q."/>
            <person name="Liu Z."/>
            <person name="Lyons E."/>
            <person name="Wicker T."/>
            <person name="Salzberg S.L."/>
            <person name="Devos K.M."/>
            <person name="Dvorak J."/>
        </authorList>
    </citation>
    <scope>NUCLEOTIDE SEQUENCE [LARGE SCALE GENOMIC DNA]</scope>
    <source>
        <strain evidence="1">cv. AL8/78</strain>
    </source>
</reference>
<proteinExistence type="predicted"/>
<dbReference type="AlphaFoldDB" id="A0A453MB23"/>